<organism evidence="2 3">
    <name type="scientific">Lusitaniella coriacea LEGE 07157</name>
    <dbReference type="NCBI Taxonomy" id="945747"/>
    <lineage>
        <taxon>Bacteria</taxon>
        <taxon>Bacillati</taxon>
        <taxon>Cyanobacteriota</taxon>
        <taxon>Cyanophyceae</taxon>
        <taxon>Spirulinales</taxon>
        <taxon>Lusitaniellaceae</taxon>
        <taxon>Lusitaniella</taxon>
    </lineage>
</organism>
<keyword evidence="3" id="KW-1185">Reference proteome</keyword>
<keyword evidence="1" id="KW-0812">Transmembrane</keyword>
<dbReference type="Proteomes" id="UP000654482">
    <property type="component" value="Unassembled WGS sequence"/>
</dbReference>
<evidence type="ECO:0000256" key="1">
    <source>
        <dbReference type="SAM" id="Phobius"/>
    </source>
</evidence>
<accession>A0A8J7B7G5</accession>
<keyword evidence="1" id="KW-0472">Membrane</keyword>
<reference evidence="2" key="1">
    <citation type="submission" date="2020-10" db="EMBL/GenBank/DDBJ databases">
        <authorList>
            <person name="Castelo-Branco R."/>
            <person name="Eusebio N."/>
            <person name="Adriana R."/>
            <person name="Vieira A."/>
            <person name="Brugerolle De Fraissinette N."/>
            <person name="Rezende De Castro R."/>
            <person name="Schneider M.P."/>
            <person name="Vasconcelos V."/>
            <person name="Leao P.N."/>
        </authorList>
    </citation>
    <scope>NUCLEOTIDE SEQUENCE</scope>
    <source>
        <strain evidence="2">LEGE 07157</strain>
    </source>
</reference>
<sequence length="61" mass="6999">MTRPKSNAKLTYRFLLLFLAMGIFGLFSDMEVNLFLKIAGMSISLQAGFALLYFGVYRQKR</sequence>
<proteinExistence type="predicted"/>
<feature type="transmembrane region" description="Helical" evidence="1">
    <location>
        <begin position="12"/>
        <end position="28"/>
    </location>
</feature>
<dbReference type="RefSeq" id="WP_194027413.1">
    <property type="nucleotide sequence ID" value="NZ_JADEWZ010000001.1"/>
</dbReference>
<protein>
    <submittedName>
        <fullName evidence="2">Uncharacterized protein</fullName>
    </submittedName>
</protein>
<gene>
    <name evidence="2" type="ORF">IQ249_00290</name>
</gene>
<evidence type="ECO:0000313" key="3">
    <source>
        <dbReference type="Proteomes" id="UP000654482"/>
    </source>
</evidence>
<evidence type="ECO:0000313" key="2">
    <source>
        <dbReference type="EMBL" id="MBE9114325.1"/>
    </source>
</evidence>
<name>A0A8J7B7G5_9CYAN</name>
<dbReference type="EMBL" id="JADEWZ010000001">
    <property type="protein sequence ID" value="MBE9114325.1"/>
    <property type="molecule type" value="Genomic_DNA"/>
</dbReference>
<dbReference type="AlphaFoldDB" id="A0A8J7B7G5"/>
<keyword evidence="1" id="KW-1133">Transmembrane helix</keyword>
<comment type="caution">
    <text evidence="2">The sequence shown here is derived from an EMBL/GenBank/DDBJ whole genome shotgun (WGS) entry which is preliminary data.</text>
</comment>
<feature type="transmembrane region" description="Helical" evidence="1">
    <location>
        <begin position="34"/>
        <end position="56"/>
    </location>
</feature>